<feature type="domain" description="Cytidylate kinase" evidence="9">
    <location>
        <begin position="6"/>
        <end position="219"/>
    </location>
</feature>
<dbReference type="GO" id="GO:0006220">
    <property type="term" value="P:pyrimidine nucleotide metabolic process"/>
    <property type="evidence" value="ECO:0007669"/>
    <property type="project" value="UniProtKB-UniRule"/>
</dbReference>
<dbReference type="InterPro" id="IPR027417">
    <property type="entry name" value="P-loop_NTPase"/>
</dbReference>
<sequence>MSVPVITVDGPGGAGKGTLCYSLGSQLGWHMLDSGALYRVTALAALEDEIPLSDDDAVAELARHLKLSFVPAAEGLTQVLLDGRDISLAIRSESCSAAASKVAAMGEVRAALLARQRQMAVAPGLVADGRDMGTVVFPDAPLKIFLTASARARAERRHRQLMAKGESVTLARLLETIEERDARDRNRAESPLVPANDALVIDSTGISADSVLDTVLQEARLRELVS</sequence>
<dbReference type="GO" id="GO:0005524">
    <property type="term" value="F:ATP binding"/>
    <property type="evidence" value="ECO:0007669"/>
    <property type="project" value="UniProtKB-UniRule"/>
</dbReference>
<dbReference type="STRING" id="314285.KT71_10834"/>
<proteinExistence type="inferred from homology"/>
<dbReference type="SUPFAM" id="SSF52540">
    <property type="entry name" value="P-loop containing nucleoside triphosphate hydrolases"/>
    <property type="match status" value="1"/>
</dbReference>
<evidence type="ECO:0000256" key="8">
    <source>
        <dbReference type="HAMAP-Rule" id="MF_00238"/>
    </source>
</evidence>
<evidence type="ECO:0000313" key="11">
    <source>
        <dbReference type="Proteomes" id="UP000019205"/>
    </source>
</evidence>
<dbReference type="CDD" id="cd02020">
    <property type="entry name" value="CMPK"/>
    <property type="match status" value="1"/>
</dbReference>
<dbReference type="HAMAP" id="MF_00238">
    <property type="entry name" value="Cytidyl_kinase_type1"/>
    <property type="match status" value="1"/>
</dbReference>
<dbReference type="Proteomes" id="UP000019205">
    <property type="component" value="Chromosome"/>
</dbReference>
<dbReference type="GO" id="GO:0036430">
    <property type="term" value="F:CMP kinase activity"/>
    <property type="evidence" value="ECO:0007669"/>
    <property type="project" value="RHEA"/>
</dbReference>
<feature type="binding site" evidence="8">
    <location>
        <begin position="10"/>
        <end position="18"/>
    </location>
    <ligand>
        <name>ATP</name>
        <dbReference type="ChEBI" id="CHEBI:30616"/>
    </ligand>
</feature>
<name>A4AAR8_9GAMM</name>
<keyword evidence="8" id="KW-0963">Cytoplasm</keyword>
<dbReference type="RefSeq" id="WP_008294603.1">
    <property type="nucleotide sequence ID" value="NZ_CM002299.1"/>
</dbReference>
<comment type="similarity">
    <text evidence="1 8">Belongs to the cytidylate kinase family. Type 1 subfamily.</text>
</comment>
<dbReference type="eggNOG" id="COG0283">
    <property type="taxonomic scope" value="Bacteria"/>
</dbReference>
<keyword evidence="3 8" id="KW-0547">Nucleotide-binding</keyword>
<dbReference type="PANTHER" id="PTHR21299:SF2">
    <property type="entry name" value="CYTIDYLATE KINASE"/>
    <property type="match status" value="1"/>
</dbReference>
<dbReference type="Gene3D" id="3.40.50.300">
    <property type="entry name" value="P-loop containing nucleotide triphosphate hydrolases"/>
    <property type="match status" value="1"/>
</dbReference>
<evidence type="ECO:0000256" key="7">
    <source>
        <dbReference type="ARBA" id="ARBA00048478"/>
    </source>
</evidence>
<comment type="subcellular location">
    <subcellularLocation>
        <location evidence="8">Cytoplasm</location>
    </subcellularLocation>
</comment>
<evidence type="ECO:0000256" key="1">
    <source>
        <dbReference type="ARBA" id="ARBA00009427"/>
    </source>
</evidence>
<dbReference type="AlphaFoldDB" id="A4AAR8"/>
<keyword evidence="11" id="KW-1185">Reference proteome</keyword>
<evidence type="ECO:0000256" key="3">
    <source>
        <dbReference type="ARBA" id="ARBA00022741"/>
    </source>
</evidence>
<comment type="catalytic activity">
    <reaction evidence="6 8">
        <text>dCMP + ATP = dCDP + ADP</text>
        <dbReference type="Rhea" id="RHEA:25094"/>
        <dbReference type="ChEBI" id="CHEBI:30616"/>
        <dbReference type="ChEBI" id="CHEBI:57566"/>
        <dbReference type="ChEBI" id="CHEBI:58593"/>
        <dbReference type="ChEBI" id="CHEBI:456216"/>
        <dbReference type="EC" id="2.7.4.25"/>
    </reaction>
</comment>
<reference evidence="10 11" key="1">
    <citation type="journal article" date="2007" name="Proc. Natl. Acad. Sci. U.S.A.">
        <title>Characterization of a marine gammaproteobacterium capable of aerobic anoxygenic photosynthesis.</title>
        <authorList>
            <person name="Fuchs B.M."/>
            <person name="Spring S."/>
            <person name="Teeling H."/>
            <person name="Quast C."/>
            <person name="Wulf J."/>
            <person name="Schattenhofer M."/>
            <person name="Yan S."/>
            <person name="Ferriera S."/>
            <person name="Johnson J."/>
            <person name="Glockner F.O."/>
            <person name="Amann R."/>
        </authorList>
    </citation>
    <scope>NUCLEOTIDE SEQUENCE [LARGE SCALE GENOMIC DNA]</scope>
    <source>
        <strain evidence="10">KT71</strain>
    </source>
</reference>
<evidence type="ECO:0000256" key="2">
    <source>
        <dbReference type="ARBA" id="ARBA00022679"/>
    </source>
</evidence>
<evidence type="ECO:0000256" key="5">
    <source>
        <dbReference type="ARBA" id="ARBA00022840"/>
    </source>
</evidence>
<dbReference type="EC" id="2.7.4.25" evidence="8"/>
<evidence type="ECO:0000259" key="9">
    <source>
        <dbReference type="Pfam" id="PF02224"/>
    </source>
</evidence>
<reference evidence="10 11" key="2">
    <citation type="journal article" date="2009" name="PLoS ONE">
        <title>The photosynthetic apparatus and its regulation in the aerobic gammaproteobacterium Congregibacter litoralis gen. nov., sp. nov.</title>
        <authorList>
            <person name="Spring S."/>
            <person name="Lunsdorf H."/>
            <person name="Fuchs B.M."/>
            <person name="Tindall B.J."/>
        </authorList>
    </citation>
    <scope>NUCLEOTIDE SEQUENCE [LARGE SCALE GENOMIC DNA]</scope>
    <source>
        <strain evidence="10">KT71</strain>
    </source>
</reference>
<organism evidence="10 11">
    <name type="scientific">Congregibacter litoralis KT71</name>
    <dbReference type="NCBI Taxonomy" id="314285"/>
    <lineage>
        <taxon>Bacteria</taxon>
        <taxon>Pseudomonadati</taxon>
        <taxon>Pseudomonadota</taxon>
        <taxon>Gammaproteobacteria</taxon>
        <taxon>Cellvibrionales</taxon>
        <taxon>Halieaceae</taxon>
        <taxon>Congregibacter</taxon>
    </lineage>
</organism>
<protein>
    <recommendedName>
        <fullName evidence="8">Cytidylate kinase</fullName>
        <shortName evidence="8">CK</shortName>
        <ecNumber evidence="8">2.7.4.25</ecNumber>
    </recommendedName>
    <alternativeName>
        <fullName evidence="8">Cytidine monophosphate kinase</fullName>
        <shortName evidence="8">CMP kinase</shortName>
    </alternativeName>
</protein>
<keyword evidence="4 8" id="KW-0418">Kinase</keyword>
<evidence type="ECO:0000256" key="4">
    <source>
        <dbReference type="ARBA" id="ARBA00022777"/>
    </source>
</evidence>
<keyword evidence="5 8" id="KW-0067">ATP-binding</keyword>
<comment type="caution">
    <text evidence="10">The sequence shown here is derived from an EMBL/GenBank/DDBJ whole genome shotgun (WGS) entry which is preliminary data.</text>
</comment>
<dbReference type="GO" id="GO:0005829">
    <property type="term" value="C:cytosol"/>
    <property type="evidence" value="ECO:0007669"/>
    <property type="project" value="TreeGrafter"/>
</dbReference>
<comment type="catalytic activity">
    <reaction evidence="7 8">
        <text>CMP + ATP = CDP + ADP</text>
        <dbReference type="Rhea" id="RHEA:11600"/>
        <dbReference type="ChEBI" id="CHEBI:30616"/>
        <dbReference type="ChEBI" id="CHEBI:58069"/>
        <dbReference type="ChEBI" id="CHEBI:60377"/>
        <dbReference type="ChEBI" id="CHEBI:456216"/>
        <dbReference type="EC" id="2.7.4.25"/>
    </reaction>
</comment>
<dbReference type="InterPro" id="IPR003136">
    <property type="entry name" value="Cytidylate_kin"/>
</dbReference>
<dbReference type="HOGENOM" id="CLU_079959_2_0_6"/>
<dbReference type="Pfam" id="PF02224">
    <property type="entry name" value="Cytidylate_kin"/>
    <property type="match status" value="1"/>
</dbReference>
<dbReference type="InterPro" id="IPR011994">
    <property type="entry name" value="Cytidylate_kinase_dom"/>
</dbReference>
<accession>A4AAR8</accession>
<gene>
    <name evidence="8" type="primary">cmk</name>
    <name evidence="10" type="ORF">KT71_10834</name>
</gene>
<evidence type="ECO:0000256" key="6">
    <source>
        <dbReference type="ARBA" id="ARBA00047615"/>
    </source>
</evidence>
<evidence type="ECO:0000313" key="10">
    <source>
        <dbReference type="EMBL" id="EAQ96790.1"/>
    </source>
</evidence>
<dbReference type="GO" id="GO:0015949">
    <property type="term" value="P:nucleobase-containing small molecule interconversion"/>
    <property type="evidence" value="ECO:0007669"/>
    <property type="project" value="TreeGrafter"/>
</dbReference>
<dbReference type="NCBIfam" id="TIGR00017">
    <property type="entry name" value="cmk"/>
    <property type="match status" value="1"/>
</dbReference>
<dbReference type="EMBL" id="AAOA02000003">
    <property type="protein sequence ID" value="EAQ96790.1"/>
    <property type="molecule type" value="Genomic_DNA"/>
</dbReference>
<dbReference type="GO" id="GO:0036431">
    <property type="term" value="F:dCMP kinase activity"/>
    <property type="evidence" value="ECO:0007669"/>
    <property type="project" value="InterPro"/>
</dbReference>
<dbReference type="PANTHER" id="PTHR21299">
    <property type="entry name" value="CYTIDYLATE KINASE/PANTOATE-BETA-ALANINE LIGASE"/>
    <property type="match status" value="1"/>
</dbReference>
<keyword evidence="2 8" id="KW-0808">Transferase</keyword>